<gene>
    <name evidence="2" type="ORF">ENI00_08470</name>
</gene>
<dbReference type="RefSeq" id="WP_304101295.1">
    <property type="nucleotide sequence ID" value="NZ_DRGY01000066.1"/>
</dbReference>
<dbReference type="AlphaFoldDB" id="A0A831R374"/>
<evidence type="ECO:0008006" key="3">
    <source>
        <dbReference type="Google" id="ProtNLM"/>
    </source>
</evidence>
<comment type="caution">
    <text evidence="2">The sequence shown here is derived from an EMBL/GenBank/DDBJ whole genome shotgun (WGS) entry which is preliminary data.</text>
</comment>
<reference evidence="2" key="1">
    <citation type="journal article" date="2020" name="mSystems">
        <title>Genome- and Community-Level Interaction Insights into Carbon Utilization and Element Cycling Functions of Hydrothermarchaeota in Hydrothermal Sediment.</title>
        <authorList>
            <person name="Zhou Z."/>
            <person name="Liu Y."/>
            <person name="Xu W."/>
            <person name="Pan J."/>
            <person name="Luo Z.H."/>
            <person name="Li M."/>
        </authorList>
    </citation>
    <scope>NUCLEOTIDE SEQUENCE [LARGE SCALE GENOMIC DNA]</scope>
    <source>
        <strain evidence="2">HyVt-357</strain>
    </source>
</reference>
<proteinExistence type="predicted"/>
<dbReference type="EMBL" id="DRGY01000066">
    <property type="protein sequence ID" value="HEA52340.1"/>
    <property type="molecule type" value="Genomic_DNA"/>
</dbReference>
<keyword evidence="1" id="KW-1133">Transmembrane helix</keyword>
<dbReference type="Proteomes" id="UP000885748">
    <property type="component" value="Unassembled WGS sequence"/>
</dbReference>
<organism evidence="2">
    <name type="scientific">Marinobacter antarcticus</name>
    <dbReference type="NCBI Taxonomy" id="564117"/>
    <lineage>
        <taxon>Bacteria</taxon>
        <taxon>Pseudomonadati</taxon>
        <taxon>Pseudomonadota</taxon>
        <taxon>Gammaproteobacteria</taxon>
        <taxon>Pseudomonadales</taxon>
        <taxon>Marinobacteraceae</taxon>
        <taxon>Marinobacter</taxon>
    </lineage>
</organism>
<name>A0A831R374_9GAMM</name>
<keyword evidence="1" id="KW-0472">Membrane</keyword>
<keyword evidence="1" id="KW-0812">Transmembrane</keyword>
<evidence type="ECO:0000313" key="2">
    <source>
        <dbReference type="EMBL" id="HEA52340.1"/>
    </source>
</evidence>
<accession>A0A831R374</accession>
<evidence type="ECO:0000256" key="1">
    <source>
        <dbReference type="SAM" id="Phobius"/>
    </source>
</evidence>
<feature type="transmembrane region" description="Helical" evidence="1">
    <location>
        <begin position="21"/>
        <end position="43"/>
    </location>
</feature>
<protein>
    <recommendedName>
        <fullName evidence="3">Type IV pilus assembly protein PilW</fullName>
    </recommendedName>
</protein>
<sequence>MSRKLSRRKAGFHSRTQGLALVELMISLVLGLVIVGAVTGIMLSNIQGFRTTRGLAQVQDAARVGFELLARDIRQAGNVPCGNDIAVVNILNPAQNAIIPWQYDWDNAVKGFGGGTSLVGVTNQIAGTESLVMLSGQGSNTYMTEYNSAAGSADFVAGPAGNSLRDGDVLLVCNERLGTIFQMVNAPGGTGKIESNTGTGGSSPQPGNCSVNFGEFFGSCPPNGAANGVQAPYAPNTVIAQLSSTAWYVGDNGRPGEGGRSLYMVRLSNNAGDAELNSIEIASGVTDLSFRFRLVDTADFKDVDDIGAAEWADVNAIEVSMSLLSQDQNISTSSAVDDGRLGRSFTSVVAIRSRSL</sequence>